<keyword evidence="4" id="KW-0808">Transferase</keyword>
<dbReference type="InterPro" id="IPR011006">
    <property type="entry name" value="CheY-like_superfamily"/>
</dbReference>
<keyword evidence="3 6" id="KW-0597">Phosphoprotein</keyword>
<dbReference type="GO" id="GO:0005886">
    <property type="term" value="C:plasma membrane"/>
    <property type="evidence" value="ECO:0007669"/>
    <property type="project" value="TreeGrafter"/>
</dbReference>
<evidence type="ECO:0000256" key="6">
    <source>
        <dbReference type="PROSITE-ProRule" id="PRU00169"/>
    </source>
</evidence>
<gene>
    <name evidence="9" type="ORF">JAO82_04615</name>
</gene>
<dbReference type="EMBL" id="JAEIJD010000002">
    <property type="protein sequence ID" value="MBI6629160.1"/>
    <property type="molecule type" value="Genomic_DNA"/>
</dbReference>
<dbReference type="CDD" id="cd00082">
    <property type="entry name" value="HisKA"/>
    <property type="match status" value="1"/>
</dbReference>
<dbReference type="Pfam" id="PF02518">
    <property type="entry name" value="HATPase_c"/>
    <property type="match status" value="1"/>
</dbReference>
<evidence type="ECO:0000313" key="9">
    <source>
        <dbReference type="EMBL" id="MBI6629160.1"/>
    </source>
</evidence>
<evidence type="ECO:0000256" key="5">
    <source>
        <dbReference type="ARBA" id="ARBA00022777"/>
    </source>
</evidence>
<dbReference type="InterPro" id="IPR036890">
    <property type="entry name" value="HATPase_C_sf"/>
</dbReference>
<dbReference type="Pfam" id="PF00072">
    <property type="entry name" value="Response_reg"/>
    <property type="match status" value="1"/>
</dbReference>
<dbReference type="Pfam" id="PF12860">
    <property type="entry name" value="PAS_7"/>
    <property type="match status" value="1"/>
</dbReference>
<keyword evidence="5 9" id="KW-0418">Kinase</keyword>
<dbReference type="EC" id="2.7.13.3" evidence="2"/>
<dbReference type="InterPro" id="IPR005467">
    <property type="entry name" value="His_kinase_dom"/>
</dbReference>
<dbReference type="InterPro" id="IPR003661">
    <property type="entry name" value="HisK_dim/P_dom"/>
</dbReference>
<name>A0A934HRC8_9RHOB</name>
<dbReference type="PROSITE" id="PS50109">
    <property type="entry name" value="HIS_KIN"/>
    <property type="match status" value="1"/>
</dbReference>
<dbReference type="InterPro" id="IPR001789">
    <property type="entry name" value="Sig_transdc_resp-reg_receiver"/>
</dbReference>
<keyword evidence="10" id="KW-1185">Reference proteome</keyword>
<reference evidence="9" key="1">
    <citation type="submission" date="2020-12" db="EMBL/GenBank/DDBJ databases">
        <title>Pontibaca salina gen. nov., sp. nov., isolated from marine sediment.</title>
        <authorList>
            <person name="Bo J."/>
            <person name="Wang S."/>
            <person name="Song X."/>
            <person name="Du Z."/>
        </authorList>
    </citation>
    <scope>NUCLEOTIDE SEQUENCE</scope>
    <source>
        <strain evidence="9">S1109L</strain>
    </source>
</reference>
<accession>A0A934HRC8</accession>
<dbReference type="GO" id="GO:0009927">
    <property type="term" value="F:histidine phosphotransfer kinase activity"/>
    <property type="evidence" value="ECO:0007669"/>
    <property type="project" value="TreeGrafter"/>
</dbReference>
<dbReference type="SMART" id="SM00387">
    <property type="entry name" value="HATPase_c"/>
    <property type="match status" value="1"/>
</dbReference>
<dbReference type="CDD" id="cd00156">
    <property type="entry name" value="REC"/>
    <property type="match status" value="1"/>
</dbReference>
<dbReference type="Proteomes" id="UP000613255">
    <property type="component" value="Unassembled WGS sequence"/>
</dbReference>
<dbReference type="AlphaFoldDB" id="A0A934HRC8"/>
<dbReference type="InterPro" id="IPR036097">
    <property type="entry name" value="HisK_dim/P_sf"/>
</dbReference>
<evidence type="ECO:0000259" key="7">
    <source>
        <dbReference type="PROSITE" id="PS50109"/>
    </source>
</evidence>
<feature type="domain" description="Histidine kinase" evidence="7">
    <location>
        <begin position="387"/>
        <end position="598"/>
    </location>
</feature>
<dbReference type="InterPro" id="IPR004358">
    <property type="entry name" value="Sig_transdc_His_kin-like_C"/>
</dbReference>
<dbReference type="Gene3D" id="3.40.50.2300">
    <property type="match status" value="1"/>
</dbReference>
<dbReference type="SMART" id="SM00388">
    <property type="entry name" value="HisKA"/>
    <property type="match status" value="1"/>
</dbReference>
<dbReference type="Gene3D" id="3.30.565.10">
    <property type="entry name" value="Histidine kinase-like ATPase, C-terminal domain"/>
    <property type="match status" value="1"/>
</dbReference>
<evidence type="ECO:0000256" key="3">
    <source>
        <dbReference type="ARBA" id="ARBA00022553"/>
    </source>
</evidence>
<dbReference type="PRINTS" id="PR00344">
    <property type="entry name" value="BCTRLSENSOR"/>
</dbReference>
<dbReference type="GO" id="GO:0000155">
    <property type="term" value="F:phosphorelay sensor kinase activity"/>
    <property type="evidence" value="ECO:0007669"/>
    <property type="project" value="InterPro"/>
</dbReference>
<evidence type="ECO:0000313" key="10">
    <source>
        <dbReference type="Proteomes" id="UP000613255"/>
    </source>
</evidence>
<dbReference type="CDD" id="cd00075">
    <property type="entry name" value="HATPase"/>
    <property type="match status" value="1"/>
</dbReference>
<dbReference type="FunFam" id="3.30.565.10:FF:000049">
    <property type="entry name" value="Two-component sensor histidine kinase"/>
    <property type="match status" value="1"/>
</dbReference>
<evidence type="ECO:0000259" key="8">
    <source>
        <dbReference type="PROSITE" id="PS50110"/>
    </source>
</evidence>
<dbReference type="SUPFAM" id="SSF47384">
    <property type="entry name" value="Homodimeric domain of signal transducing histidine kinase"/>
    <property type="match status" value="1"/>
</dbReference>
<feature type="modified residue" description="4-aspartylphosphate" evidence="6">
    <location>
        <position position="672"/>
    </location>
</feature>
<sequence length="744" mass="82827">MIDKNLPPEIQVKKQLRIIDALIRRADREQDFGGSPYSLFQSAVSLQGEVWEKTRDLELALDTLGKASVVLESTEHARDQMQRNLADTLDIMDGGFALFSAGKLEICNDVFRSLIPDITARITSNLTLDAYFDLLEDSKSATLSVDPDVGTPGQTRRAGQRASFVLALPHDRWFQVISRRTSSNSTALLQTEITGIVRKNRLEKDRLIDKQAHFLQAAFDNMTQGVCTFSAEGTLLIQNAAFGGLLDLPYPLRRKGTAFAQILEHVTRNRQFQALGPYRRIEDRILQLRREGMLRDRIRQVDGRVLDLQVNMLPDGGFIVNIMDITVETQTTQSLERRVQARTSELTQANLRLRQQYDEQARVEDELRIAKEEAEAAVSSKTRFLAAASHDLLQPINAAKLLISSLVDRSRQSDMVETIDRLDRAFSSMETLLHALLDISRLESTGSEITLSEFAIDQILSHISEDCAPLAAEKSLRLSIVPSGLRVKSDQHYLLRCVQNLVVNAIQYTPSGRILVGCRRRGNKAVLEVWDTGIGISRKDQKRIFSEFTRINAAGSRASMGLGLSIVEQACRHLGHKVSVRSKPGKGSVFSLELPIAQGGDAARGVQPQISSVPRSDMSLIVAVVENDPDVLFATTQKLESWGASVLAAQGTREAIRLVREIGMAPDIILADYHLENNDDGIRCIAALRRLVKSEIPAIMITADRSEKLLQAGQKHNFSVLTKPVHLSRLRPLIDWKTRPTSPS</sequence>
<evidence type="ECO:0000256" key="1">
    <source>
        <dbReference type="ARBA" id="ARBA00000085"/>
    </source>
</evidence>
<evidence type="ECO:0000256" key="4">
    <source>
        <dbReference type="ARBA" id="ARBA00022679"/>
    </source>
</evidence>
<protein>
    <recommendedName>
        <fullName evidence="2">histidine kinase</fullName>
        <ecNumber evidence="2">2.7.13.3</ecNumber>
    </recommendedName>
</protein>
<organism evidence="9 10">
    <name type="scientific">Pontibaca salina</name>
    <dbReference type="NCBI Taxonomy" id="2795731"/>
    <lineage>
        <taxon>Bacteria</taxon>
        <taxon>Pseudomonadati</taxon>
        <taxon>Pseudomonadota</taxon>
        <taxon>Alphaproteobacteria</taxon>
        <taxon>Rhodobacterales</taxon>
        <taxon>Roseobacteraceae</taxon>
        <taxon>Pontibaca</taxon>
    </lineage>
</organism>
<dbReference type="InterPro" id="IPR003594">
    <property type="entry name" value="HATPase_dom"/>
</dbReference>
<dbReference type="Gene3D" id="1.10.287.130">
    <property type="match status" value="1"/>
</dbReference>
<feature type="domain" description="Response regulatory" evidence="8">
    <location>
        <begin position="621"/>
        <end position="738"/>
    </location>
</feature>
<dbReference type="Pfam" id="PF00512">
    <property type="entry name" value="HisKA"/>
    <property type="match status" value="1"/>
</dbReference>
<dbReference type="PANTHER" id="PTHR43047:SF9">
    <property type="entry name" value="HISTIDINE KINASE"/>
    <property type="match status" value="1"/>
</dbReference>
<dbReference type="SMART" id="SM00448">
    <property type="entry name" value="REC"/>
    <property type="match status" value="1"/>
</dbReference>
<evidence type="ECO:0000256" key="2">
    <source>
        <dbReference type="ARBA" id="ARBA00012438"/>
    </source>
</evidence>
<dbReference type="SUPFAM" id="SSF55874">
    <property type="entry name" value="ATPase domain of HSP90 chaperone/DNA topoisomerase II/histidine kinase"/>
    <property type="match status" value="1"/>
</dbReference>
<dbReference type="SUPFAM" id="SSF52172">
    <property type="entry name" value="CheY-like"/>
    <property type="match status" value="1"/>
</dbReference>
<comment type="caution">
    <text evidence="9">The sequence shown here is derived from an EMBL/GenBank/DDBJ whole genome shotgun (WGS) entry which is preliminary data.</text>
</comment>
<comment type="catalytic activity">
    <reaction evidence="1">
        <text>ATP + protein L-histidine = ADP + protein N-phospho-L-histidine.</text>
        <dbReference type="EC" id="2.7.13.3"/>
    </reaction>
</comment>
<proteinExistence type="predicted"/>
<dbReference type="PANTHER" id="PTHR43047">
    <property type="entry name" value="TWO-COMPONENT HISTIDINE PROTEIN KINASE"/>
    <property type="match status" value="1"/>
</dbReference>
<dbReference type="PROSITE" id="PS50110">
    <property type="entry name" value="RESPONSE_REGULATORY"/>
    <property type="match status" value="1"/>
</dbReference>